<feature type="domain" description="DUF6973" evidence="1">
    <location>
        <begin position="24"/>
        <end position="135"/>
    </location>
</feature>
<organism evidence="2 3">
    <name type="scientific">Velocimicrobium porci</name>
    <dbReference type="NCBI Taxonomy" id="2606634"/>
    <lineage>
        <taxon>Bacteria</taxon>
        <taxon>Bacillati</taxon>
        <taxon>Bacillota</taxon>
        <taxon>Clostridia</taxon>
        <taxon>Lachnospirales</taxon>
        <taxon>Lachnospiraceae</taxon>
        <taxon>Velocimicrobium</taxon>
    </lineage>
</organism>
<gene>
    <name evidence="2" type="ORF">FYJ58_02445</name>
</gene>
<proteinExistence type="predicted"/>
<dbReference type="Pfam" id="PF22322">
    <property type="entry name" value="DUF6973"/>
    <property type="match status" value="1"/>
</dbReference>
<keyword evidence="3" id="KW-1185">Reference proteome</keyword>
<reference evidence="2 3" key="1">
    <citation type="submission" date="2019-08" db="EMBL/GenBank/DDBJ databases">
        <title>In-depth cultivation of the pig gut microbiome towards novel bacterial diversity and tailored functional studies.</title>
        <authorList>
            <person name="Wylensek D."/>
            <person name="Hitch T.C.A."/>
            <person name="Clavel T."/>
        </authorList>
    </citation>
    <scope>NUCLEOTIDE SEQUENCE [LARGE SCALE GENOMIC DNA]</scope>
    <source>
        <strain evidence="2 3">WCA-693-APC-MOT-I</strain>
    </source>
</reference>
<accession>A0A6L5XWF1</accession>
<evidence type="ECO:0000313" key="2">
    <source>
        <dbReference type="EMBL" id="MSS62751.1"/>
    </source>
</evidence>
<evidence type="ECO:0000259" key="1">
    <source>
        <dbReference type="Pfam" id="PF22322"/>
    </source>
</evidence>
<dbReference type="EMBL" id="VUMT01000002">
    <property type="protein sequence ID" value="MSS62751.1"/>
    <property type="molecule type" value="Genomic_DNA"/>
</dbReference>
<sequence length="154" mass="17132">MSNPHPYSSYLPTDKGLLNAEEKSLFAKHPTKGLYALSSAKTSMNYTSMYFKTNGYQDNSDAFRHSFWQALVAHTYENSFAKQWGDAHESTSIGIDKKMDLLNNEIGRTVGSTTNGNQAIEGRIAQKLLSMIANGKLYQIQNNKLVATDSTGRK</sequence>
<comment type="caution">
    <text evidence="2">The sequence shown here is derived from an EMBL/GenBank/DDBJ whole genome shotgun (WGS) entry which is preliminary data.</text>
</comment>
<dbReference type="Proteomes" id="UP000482209">
    <property type="component" value="Unassembled WGS sequence"/>
</dbReference>
<dbReference type="AlphaFoldDB" id="A0A6L5XWF1"/>
<dbReference type="RefSeq" id="WP_154516737.1">
    <property type="nucleotide sequence ID" value="NZ_VUMT01000002.1"/>
</dbReference>
<protein>
    <recommendedName>
        <fullName evidence="1">DUF6973 domain-containing protein</fullName>
    </recommendedName>
</protein>
<dbReference type="InterPro" id="IPR054246">
    <property type="entry name" value="DUF6973"/>
</dbReference>
<evidence type="ECO:0000313" key="3">
    <source>
        <dbReference type="Proteomes" id="UP000482209"/>
    </source>
</evidence>
<name>A0A6L5XWF1_9FIRM</name>